<name>A0ABM3I2I5_ZIZJJ</name>
<organism evidence="2 3">
    <name type="scientific">Ziziphus jujuba</name>
    <name type="common">Chinese jujube</name>
    <name type="synonym">Ziziphus sativa</name>
    <dbReference type="NCBI Taxonomy" id="326968"/>
    <lineage>
        <taxon>Eukaryota</taxon>
        <taxon>Viridiplantae</taxon>
        <taxon>Streptophyta</taxon>
        <taxon>Embryophyta</taxon>
        <taxon>Tracheophyta</taxon>
        <taxon>Spermatophyta</taxon>
        <taxon>Magnoliopsida</taxon>
        <taxon>eudicotyledons</taxon>
        <taxon>Gunneridae</taxon>
        <taxon>Pentapetalae</taxon>
        <taxon>rosids</taxon>
        <taxon>fabids</taxon>
        <taxon>Rosales</taxon>
        <taxon>Rhamnaceae</taxon>
        <taxon>Paliureae</taxon>
        <taxon>Ziziphus</taxon>
    </lineage>
</organism>
<dbReference type="PANTHER" id="PTHR31964:SF134">
    <property type="entry name" value="ADENINE NUCLEOTIDE ALPHA HYDROLASES-LIKE SUPERFAMILY PROTEIN"/>
    <property type="match status" value="1"/>
</dbReference>
<evidence type="ECO:0000313" key="2">
    <source>
        <dbReference type="Proteomes" id="UP001652623"/>
    </source>
</evidence>
<evidence type="ECO:0000259" key="1">
    <source>
        <dbReference type="Pfam" id="PF00582"/>
    </source>
</evidence>
<feature type="domain" description="UspA" evidence="1">
    <location>
        <begin position="11"/>
        <end position="157"/>
    </location>
</feature>
<dbReference type="RefSeq" id="XP_048319253.1">
    <property type="nucleotide sequence ID" value="XM_048463296.2"/>
</dbReference>
<dbReference type="InterPro" id="IPR014729">
    <property type="entry name" value="Rossmann-like_a/b/a_fold"/>
</dbReference>
<sequence length="160" mass="17364">MEKEKEGSKSKKVMVAIDETESSYRALIWVLENLKESISKSPLVIFAAQPLPNHVVSSAGIVGFAAALIKRSQDLNRKVSLGLLEKAKSICASRGVAVETFTETGDPKETIWNMVQNYKIDLLVMGDSAYGSLGRASLGSLSSYCLTNAKCHVLVVKKTE</sequence>
<dbReference type="CDD" id="cd23659">
    <property type="entry name" value="USP_At3g01520-like"/>
    <property type="match status" value="1"/>
</dbReference>
<reference evidence="3" key="1">
    <citation type="submission" date="2025-08" db="UniProtKB">
        <authorList>
            <consortium name="RefSeq"/>
        </authorList>
    </citation>
    <scope>IDENTIFICATION</scope>
    <source>
        <tissue evidence="3">Seedling</tissue>
    </source>
</reference>
<dbReference type="Pfam" id="PF00582">
    <property type="entry name" value="Usp"/>
    <property type="match status" value="1"/>
</dbReference>
<dbReference type="Gene3D" id="3.40.50.620">
    <property type="entry name" value="HUPs"/>
    <property type="match status" value="1"/>
</dbReference>
<proteinExistence type="predicted"/>
<accession>A0ABM3I2I5</accession>
<dbReference type="SUPFAM" id="SSF52402">
    <property type="entry name" value="Adenine nucleotide alpha hydrolases-like"/>
    <property type="match status" value="1"/>
</dbReference>
<evidence type="ECO:0000313" key="3">
    <source>
        <dbReference type="RefSeq" id="XP_048319253.1"/>
    </source>
</evidence>
<dbReference type="PANTHER" id="PTHR31964">
    <property type="entry name" value="ADENINE NUCLEOTIDE ALPHA HYDROLASES-LIKE SUPERFAMILY PROTEIN"/>
    <property type="match status" value="1"/>
</dbReference>
<keyword evidence="2" id="KW-1185">Reference proteome</keyword>
<dbReference type="InterPro" id="IPR006015">
    <property type="entry name" value="Universal_stress_UspA"/>
</dbReference>
<dbReference type="InterPro" id="IPR006016">
    <property type="entry name" value="UspA"/>
</dbReference>
<dbReference type="PRINTS" id="PR01438">
    <property type="entry name" value="UNVRSLSTRESS"/>
</dbReference>
<dbReference type="GeneID" id="107429463"/>
<gene>
    <name evidence="3" type="primary">LOC107429463</name>
</gene>
<protein>
    <submittedName>
        <fullName evidence="3">Universal stress protein A-like protein isoform X2</fullName>
    </submittedName>
</protein>
<dbReference type="Proteomes" id="UP001652623">
    <property type="component" value="Chromosome 12"/>
</dbReference>